<dbReference type="Proteomes" id="UP000272025">
    <property type="component" value="Unassembled WGS sequence"/>
</dbReference>
<accession>A0A3N2PU68</accession>
<dbReference type="GeneID" id="39575518"/>
<dbReference type="EMBL" id="ML119056">
    <property type="protein sequence ID" value="ROT38004.1"/>
    <property type="molecule type" value="Genomic_DNA"/>
</dbReference>
<protein>
    <submittedName>
        <fullName evidence="1">Uncharacterized protein</fullName>
    </submittedName>
</protein>
<proteinExistence type="predicted"/>
<sequence length="75" mass="8759">MVKPQNTEASRYIHATVISPLNRIELWFPVATTRKEYLMKEHSHDYHSISTSTFKIFSLGFSITSRNTRITMKRG</sequence>
<name>A0A3N2PU68_SODAK</name>
<dbReference type="AlphaFoldDB" id="A0A3N2PU68"/>
<gene>
    <name evidence="1" type="ORF">SODALDRAFT_179078</name>
</gene>
<evidence type="ECO:0000313" key="2">
    <source>
        <dbReference type="Proteomes" id="UP000272025"/>
    </source>
</evidence>
<dbReference type="RefSeq" id="XP_028465810.1">
    <property type="nucleotide sequence ID" value="XM_028607040.1"/>
</dbReference>
<organism evidence="1 2">
    <name type="scientific">Sodiomyces alkalinus (strain CBS 110278 / VKM F-3762 / F11)</name>
    <name type="common">Alkaliphilic filamentous fungus</name>
    <dbReference type="NCBI Taxonomy" id="1314773"/>
    <lineage>
        <taxon>Eukaryota</taxon>
        <taxon>Fungi</taxon>
        <taxon>Dikarya</taxon>
        <taxon>Ascomycota</taxon>
        <taxon>Pezizomycotina</taxon>
        <taxon>Sordariomycetes</taxon>
        <taxon>Hypocreomycetidae</taxon>
        <taxon>Glomerellales</taxon>
        <taxon>Plectosphaerellaceae</taxon>
        <taxon>Sodiomyces</taxon>
    </lineage>
</organism>
<reference evidence="1 2" key="1">
    <citation type="journal article" date="2018" name="Mol. Ecol.">
        <title>The obligate alkalophilic soda-lake fungus Sodiomyces alkalinus has shifted to a protein diet.</title>
        <authorList>
            <person name="Grum-Grzhimaylo A.A."/>
            <person name="Falkoski D.L."/>
            <person name="van den Heuvel J."/>
            <person name="Valero-Jimenez C.A."/>
            <person name="Min B."/>
            <person name="Choi I.G."/>
            <person name="Lipzen A."/>
            <person name="Daum C.G."/>
            <person name="Aanen D.K."/>
            <person name="Tsang A."/>
            <person name="Henrissat B."/>
            <person name="Bilanenko E.N."/>
            <person name="de Vries R.P."/>
            <person name="van Kan J.A.L."/>
            <person name="Grigoriev I.V."/>
            <person name="Debets A.J.M."/>
        </authorList>
    </citation>
    <scope>NUCLEOTIDE SEQUENCE [LARGE SCALE GENOMIC DNA]</scope>
    <source>
        <strain evidence="1 2">F11</strain>
    </source>
</reference>
<evidence type="ECO:0000313" key="1">
    <source>
        <dbReference type="EMBL" id="ROT38004.1"/>
    </source>
</evidence>
<keyword evidence="2" id="KW-1185">Reference proteome</keyword>